<name>A0A516H6J6_9PROT</name>
<evidence type="ECO:0000313" key="6">
    <source>
        <dbReference type="Proteomes" id="UP000317496"/>
    </source>
</evidence>
<keyword evidence="1" id="KW-0175">Coiled coil</keyword>
<dbReference type="AlphaFoldDB" id="A0A516H6J6"/>
<dbReference type="KEGG" id="fer:FNB15_19870"/>
<feature type="region of interest" description="Disordered" evidence="2">
    <location>
        <begin position="55"/>
        <end position="132"/>
    </location>
</feature>
<feature type="transmembrane region" description="Helical" evidence="3">
    <location>
        <begin position="22"/>
        <end position="42"/>
    </location>
</feature>
<keyword evidence="3" id="KW-0812">Transmembrane</keyword>
<evidence type="ECO:0000256" key="1">
    <source>
        <dbReference type="SAM" id="Coils"/>
    </source>
</evidence>
<evidence type="ECO:0000256" key="2">
    <source>
        <dbReference type="SAM" id="MobiDB-lite"/>
    </source>
</evidence>
<dbReference type="Pfam" id="PF03448">
    <property type="entry name" value="MgtE_N"/>
    <property type="match status" value="1"/>
</dbReference>
<dbReference type="SUPFAM" id="SSF158791">
    <property type="entry name" value="MgtE N-terminal domain-like"/>
    <property type="match status" value="1"/>
</dbReference>
<accession>A0A516H6J6</accession>
<dbReference type="EMBL" id="CP041636">
    <property type="protein sequence ID" value="QDO99396.1"/>
    <property type="molecule type" value="Genomic_DNA"/>
</dbReference>
<keyword evidence="6" id="KW-1185">Reference proteome</keyword>
<dbReference type="InterPro" id="IPR038076">
    <property type="entry name" value="MgtE_N_sf"/>
</dbReference>
<dbReference type="OrthoDB" id="9791432at2"/>
<dbReference type="InterPro" id="IPR006668">
    <property type="entry name" value="Mg_transptr_MgtE_intracell_dom"/>
</dbReference>
<reference evidence="5 6" key="1">
    <citation type="submission" date="2019-07" db="EMBL/GenBank/DDBJ databases">
        <title>Genome sequencing for Ferrovibrio sp. K5.</title>
        <authorList>
            <person name="Park S.-J."/>
        </authorList>
    </citation>
    <scope>NUCLEOTIDE SEQUENCE [LARGE SCALE GENOMIC DNA]</scope>
    <source>
        <strain evidence="5 6">K5</strain>
    </source>
</reference>
<feature type="compositionally biased region" description="Low complexity" evidence="2">
    <location>
        <begin position="55"/>
        <end position="118"/>
    </location>
</feature>
<keyword evidence="3" id="KW-1133">Transmembrane helix</keyword>
<gene>
    <name evidence="5" type="ORF">FNB15_19870</name>
</gene>
<feature type="coiled-coil region" evidence="1">
    <location>
        <begin position="143"/>
        <end position="201"/>
    </location>
</feature>
<keyword evidence="3" id="KW-0472">Membrane</keyword>
<dbReference type="Gene3D" id="1.25.60.10">
    <property type="entry name" value="MgtE N-terminal domain-like"/>
    <property type="match status" value="1"/>
</dbReference>
<dbReference type="Proteomes" id="UP000317496">
    <property type="component" value="Chromosome"/>
</dbReference>
<evidence type="ECO:0000259" key="4">
    <source>
        <dbReference type="Pfam" id="PF03448"/>
    </source>
</evidence>
<evidence type="ECO:0000313" key="5">
    <source>
        <dbReference type="EMBL" id="QDO99396.1"/>
    </source>
</evidence>
<feature type="region of interest" description="Disordered" evidence="2">
    <location>
        <begin position="278"/>
        <end position="322"/>
    </location>
</feature>
<proteinExistence type="predicted"/>
<feature type="domain" description="Magnesium transporter MgtE intracellular" evidence="4">
    <location>
        <begin position="200"/>
        <end position="261"/>
    </location>
</feature>
<dbReference type="RefSeq" id="WP_144258392.1">
    <property type="nucleotide sequence ID" value="NZ_CP041636.1"/>
</dbReference>
<feature type="compositionally biased region" description="Low complexity" evidence="2">
    <location>
        <begin position="280"/>
        <end position="322"/>
    </location>
</feature>
<evidence type="ECO:0000256" key="3">
    <source>
        <dbReference type="SAM" id="Phobius"/>
    </source>
</evidence>
<organism evidence="5 6">
    <name type="scientific">Ferrovibrio terrae</name>
    <dbReference type="NCBI Taxonomy" id="2594003"/>
    <lineage>
        <taxon>Bacteria</taxon>
        <taxon>Pseudomonadati</taxon>
        <taxon>Pseudomonadota</taxon>
        <taxon>Alphaproteobacteria</taxon>
        <taxon>Rhodospirillales</taxon>
        <taxon>Rhodospirillaceae</taxon>
        <taxon>Ferrovibrio</taxon>
    </lineage>
</organism>
<sequence>MSAAAQISVTATRRSLASRVRILPLTILAVALLLGLKIGALWQGRAELFVTPAGAQQGQPTQTPMQQAQAQAQRASAQQPPAQQAPTPLTPAPAQTAQTAPSAAAPAAAQQPAGQSATRPSSSVQSLAEKDPTTFTRAEIDLLANLAQRRDQIEQRAREVDLRESLLAAAEKRLDDRIAEIKKLEASVKQIVQQYDKQEEQNLQGLVKVYENMKPKDAARIFEKLEPNVLLGVVERMKEAKLAALLAEMNPTTAQDLTVRLATRKQIPPSVRAGVESQLAPAAAAPAGGVSPAQRVPVAPAQPQATQPPAGAAPGQRPAAGG</sequence>
<protein>
    <recommendedName>
        <fullName evidence="4">Magnesium transporter MgtE intracellular domain-containing protein</fullName>
    </recommendedName>
</protein>